<evidence type="ECO:0000313" key="1">
    <source>
        <dbReference type="EMBL" id="GIQ85091.1"/>
    </source>
</evidence>
<dbReference type="AlphaFoldDB" id="A0A9K3GK04"/>
<reference evidence="1 2" key="1">
    <citation type="journal article" date="2018" name="PLoS ONE">
        <title>The draft genome of Kipferlia bialata reveals reductive genome evolution in fornicate parasites.</title>
        <authorList>
            <person name="Tanifuji G."/>
            <person name="Takabayashi S."/>
            <person name="Kume K."/>
            <person name="Takagi M."/>
            <person name="Nakayama T."/>
            <person name="Kamikawa R."/>
            <person name="Inagaki Y."/>
            <person name="Hashimoto T."/>
        </authorList>
    </citation>
    <scope>NUCLEOTIDE SEQUENCE [LARGE SCALE GENOMIC DNA]</scope>
    <source>
        <strain evidence="1">NY0173</strain>
    </source>
</reference>
<dbReference type="EMBL" id="BDIP01001762">
    <property type="protein sequence ID" value="GIQ85091.1"/>
    <property type="molecule type" value="Genomic_DNA"/>
</dbReference>
<name>A0A9K3GK04_9EUKA</name>
<sequence length="104" mass="11552">MMTLTEQVVVVMDTGHILVFDDFFNPQYNCRLLTSVRCEVDNISCCTSWGDGLAVASPDGQVMSLSHLLAMPFQHPLSPYTHEQLPCTPIVMGALPGRYMCTEQ</sequence>
<comment type="caution">
    <text evidence="1">The sequence shown here is derived from an EMBL/GenBank/DDBJ whole genome shotgun (WGS) entry which is preliminary data.</text>
</comment>
<protein>
    <submittedName>
        <fullName evidence="1">Uncharacterized protein</fullName>
    </submittedName>
</protein>
<gene>
    <name evidence="1" type="ORF">KIPB_006710</name>
</gene>
<accession>A0A9K3GK04</accession>
<organism evidence="1 2">
    <name type="scientific">Kipferlia bialata</name>
    <dbReference type="NCBI Taxonomy" id="797122"/>
    <lineage>
        <taxon>Eukaryota</taxon>
        <taxon>Metamonada</taxon>
        <taxon>Carpediemonas-like organisms</taxon>
        <taxon>Kipferlia</taxon>
    </lineage>
</organism>
<proteinExistence type="predicted"/>
<evidence type="ECO:0000313" key="2">
    <source>
        <dbReference type="Proteomes" id="UP000265618"/>
    </source>
</evidence>
<keyword evidence="2" id="KW-1185">Reference proteome</keyword>
<dbReference type="Proteomes" id="UP000265618">
    <property type="component" value="Unassembled WGS sequence"/>
</dbReference>